<sequence length="296" mass="33282">MSALWTARPTFNLFRLILSQCYKVLYPTLQLFAGVRKERLWGVTGENAAERMARRWGELPEAGCTAKGGLGGSGAGRAIGSSLGGGALRLDRPHVRRGWVWGFRSERVAVQSGQGGRAHVQSGRSAQLKWARRKSLEIEEGWEWPGGALRKRCTVRHTFEVGREGWRREVGQWSPQGAGRYDTEGGYRKRGGYGAMGGLPIARDPTSTITTSKIPVAYMRRELRIPHGENRQKPEWRWRMRMDESWTEEERLFGICHSPESDRPSKTEHSKGVVASKESGLPHTKMDSHLRLSEMG</sequence>
<name>A0AAD6Z3D9_9AGAR</name>
<reference evidence="2" key="1">
    <citation type="submission" date="2023-03" db="EMBL/GenBank/DDBJ databases">
        <title>Massive genome expansion in bonnet fungi (Mycena s.s.) driven by repeated elements and novel gene families across ecological guilds.</title>
        <authorList>
            <consortium name="Lawrence Berkeley National Laboratory"/>
            <person name="Harder C.B."/>
            <person name="Miyauchi S."/>
            <person name="Viragh M."/>
            <person name="Kuo A."/>
            <person name="Thoen E."/>
            <person name="Andreopoulos B."/>
            <person name="Lu D."/>
            <person name="Skrede I."/>
            <person name="Drula E."/>
            <person name="Henrissat B."/>
            <person name="Morin E."/>
            <person name="Kohler A."/>
            <person name="Barry K."/>
            <person name="LaButti K."/>
            <person name="Morin E."/>
            <person name="Salamov A."/>
            <person name="Lipzen A."/>
            <person name="Mereny Z."/>
            <person name="Hegedus B."/>
            <person name="Baldrian P."/>
            <person name="Stursova M."/>
            <person name="Weitz H."/>
            <person name="Taylor A."/>
            <person name="Grigoriev I.V."/>
            <person name="Nagy L.G."/>
            <person name="Martin F."/>
            <person name="Kauserud H."/>
        </authorList>
    </citation>
    <scope>NUCLEOTIDE SEQUENCE</scope>
    <source>
        <strain evidence="2">CBHHK002</strain>
    </source>
</reference>
<dbReference type="AlphaFoldDB" id="A0AAD6Z3D9"/>
<evidence type="ECO:0000256" key="1">
    <source>
        <dbReference type="SAM" id="MobiDB-lite"/>
    </source>
</evidence>
<evidence type="ECO:0000313" key="2">
    <source>
        <dbReference type="EMBL" id="KAJ7305448.1"/>
    </source>
</evidence>
<dbReference type="Proteomes" id="UP001218218">
    <property type="component" value="Unassembled WGS sequence"/>
</dbReference>
<keyword evidence="3" id="KW-1185">Reference proteome</keyword>
<evidence type="ECO:0000313" key="3">
    <source>
        <dbReference type="Proteomes" id="UP001218218"/>
    </source>
</evidence>
<proteinExistence type="predicted"/>
<feature type="region of interest" description="Disordered" evidence="1">
    <location>
        <begin position="257"/>
        <end position="296"/>
    </location>
</feature>
<gene>
    <name evidence="2" type="ORF">DFH08DRAFT_825137</name>
</gene>
<accession>A0AAD6Z3D9</accession>
<organism evidence="2 3">
    <name type="scientific">Mycena albidolilacea</name>
    <dbReference type="NCBI Taxonomy" id="1033008"/>
    <lineage>
        <taxon>Eukaryota</taxon>
        <taxon>Fungi</taxon>
        <taxon>Dikarya</taxon>
        <taxon>Basidiomycota</taxon>
        <taxon>Agaricomycotina</taxon>
        <taxon>Agaricomycetes</taxon>
        <taxon>Agaricomycetidae</taxon>
        <taxon>Agaricales</taxon>
        <taxon>Marasmiineae</taxon>
        <taxon>Mycenaceae</taxon>
        <taxon>Mycena</taxon>
    </lineage>
</organism>
<feature type="compositionally biased region" description="Basic and acidic residues" evidence="1">
    <location>
        <begin position="284"/>
        <end position="296"/>
    </location>
</feature>
<dbReference type="EMBL" id="JARIHO010000097">
    <property type="protein sequence ID" value="KAJ7305448.1"/>
    <property type="molecule type" value="Genomic_DNA"/>
</dbReference>
<protein>
    <submittedName>
        <fullName evidence="2">Uncharacterized protein</fullName>
    </submittedName>
</protein>
<feature type="compositionally biased region" description="Basic and acidic residues" evidence="1">
    <location>
        <begin position="259"/>
        <end position="271"/>
    </location>
</feature>
<comment type="caution">
    <text evidence="2">The sequence shown here is derived from an EMBL/GenBank/DDBJ whole genome shotgun (WGS) entry which is preliminary data.</text>
</comment>